<gene>
    <name evidence="1" type="ORF">HPB49_009700</name>
</gene>
<name>A0ACB8CE92_DERSI</name>
<reference evidence="1" key="1">
    <citation type="submission" date="2020-05" db="EMBL/GenBank/DDBJ databases">
        <title>Large-scale comparative analyses of tick genomes elucidate their genetic diversity and vector capacities.</title>
        <authorList>
            <person name="Jia N."/>
            <person name="Wang J."/>
            <person name="Shi W."/>
            <person name="Du L."/>
            <person name="Sun Y."/>
            <person name="Zhan W."/>
            <person name="Jiang J."/>
            <person name="Wang Q."/>
            <person name="Zhang B."/>
            <person name="Ji P."/>
            <person name="Sakyi L.B."/>
            <person name="Cui X."/>
            <person name="Yuan T."/>
            <person name="Jiang B."/>
            <person name="Yang W."/>
            <person name="Lam T.T.-Y."/>
            <person name="Chang Q."/>
            <person name="Ding S."/>
            <person name="Wang X."/>
            <person name="Zhu J."/>
            <person name="Ruan X."/>
            <person name="Zhao L."/>
            <person name="Wei J."/>
            <person name="Que T."/>
            <person name="Du C."/>
            <person name="Cheng J."/>
            <person name="Dai P."/>
            <person name="Han X."/>
            <person name="Huang E."/>
            <person name="Gao Y."/>
            <person name="Liu J."/>
            <person name="Shao H."/>
            <person name="Ye R."/>
            <person name="Li L."/>
            <person name="Wei W."/>
            <person name="Wang X."/>
            <person name="Wang C."/>
            <person name="Yang T."/>
            <person name="Huo Q."/>
            <person name="Li W."/>
            <person name="Guo W."/>
            <person name="Chen H."/>
            <person name="Zhou L."/>
            <person name="Ni X."/>
            <person name="Tian J."/>
            <person name="Zhou Y."/>
            <person name="Sheng Y."/>
            <person name="Liu T."/>
            <person name="Pan Y."/>
            <person name="Xia L."/>
            <person name="Li J."/>
            <person name="Zhao F."/>
            <person name="Cao W."/>
        </authorList>
    </citation>
    <scope>NUCLEOTIDE SEQUENCE</scope>
    <source>
        <strain evidence="1">Dsil-2018</strain>
    </source>
</reference>
<dbReference type="EMBL" id="CM023476">
    <property type="protein sequence ID" value="KAH7941059.1"/>
    <property type="molecule type" value="Genomic_DNA"/>
</dbReference>
<evidence type="ECO:0000313" key="1">
    <source>
        <dbReference type="EMBL" id="KAH7941059.1"/>
    </source>
</evidence>
<protein>
    <submittedName>
        <fullName evidence="1">Uncharacterized protein</fullName>
    </submittedName>
</protein>
<dbReference type="Proteomes" id="UP000821865">
    <property type="component" value="Chromosome 7"/>
</dbReference>
<accession>A0ACB8CE92</accession>
<proteinExistence type="predicted"/>
<evidence type="ECO:0000313" key="2">
    <source>
        <dbReference type="Proteomes" id="UP000821865"/>
    </source>
</evidence>
<sequence length="268" mass="29980">MAAPMRMDEGDAAPTKVTAEKSSQRRVNWSVSTTESLIRLWEDNLGALRSNTRNARTYDEMTRSLNARLPAGEVPFSVKLLRQKLENLNKQYRKLSFRKLRSCGTSTGSKGVDWPFYWQLHSFLGTLPVNDSDLVEESVEVPEVYEAPDDDEVVASWDATTTDQEDSFSTGCLEESPAPTNENCGAAQNAASPAASCPPSSRKRKRPSSVLQDLMTMFSRAEDRAAENVKESLQLRKELVELQKEANEINKNMAEMVNSYFASRQNKG</sequence>
<comment type="caution">
    <text evidence="1">The sequence shown here is derived from an EMBL/GenBank/DDBJ whole genome shotgun (WGS) entry which is preliminary data.</text>
</comment>
<keyword evidence="2" id="KW-1185">Reference proteome</keyword>
<organism evidence="1 2">
    <name type="scientific">Dermacentor silvarum</name>
    <name type="common">Tick</name>
    <dbReference type="NCBI Taxonomy" id="543639"/>
    <lineage>
        <taxon>Eukaryota</taxon>
        <taxon>Metazoa</taxon>
        <taxon>Ecdysozoa</taxon>
        <taxon>Arthropoda</taxon>
        <taxon>Chelicerata</taxon>
        <taxon>Arachnida</taxon>
        <taxon>Acari</taxon>
        <taxon>Parasitiformes</taxon>
        <taxon>Ixodida</taxon>
        <taxon>Ixodoidea</taxon>
        <taxon>Ixodidae</taxon>
        <taxon>Rhipicephalinae</taxon>
        <taxon>Dermacentor</taxon>
    </lineage>
</organism>